<comment type="caution">
    <text evidence="1">The sequence shown here is derived from an EMBL/GenBank/DDBJ whole genome shotgun (WGS) entry which is preliminary data.</text>
</comment>
<gene>
    <name evidence="1" type="ORF">KCU76_g6403</name>
</gene>
<dbReference type="Proteomes" id="UP000779574">
    <property type="component" value="Unassembled WGS sequence"/>
</dbReference>
<sequence length="122" mass="13289">MSNSINTGIARLSLVDDDDDMSGGVRLLRPLTPRVVGHQADSTQEAERSCLTSAAIFVAFPSMSLKDLALSALSRTNNADNNAVRQAIADNRFFARDGTRLNPGWTIQDSNLECKHTGPWKD</sequence>
<protein>
    <submittedName>
        <fullName evidence="1">Uncharacterized protein</fullName>
    </submittedName>
</protein>
<evidence type="ECO:0000313" key="1">
    <source>
        <dbReference type="EMBL" id="KAG9692847.1"/>
    </source>
</evidence>
<organism evidence="1 2">
    <name type="scientific">Aureobasidium melanogenum</name>
    <name type="common">Aureobasidium pullulans var. melanogenum</name>
    <dbReference type="NCBI Taxonomy" id="46634"/>
    <lineage>
        <taxon>Eukaryota</taxon>
        <taxon>Fungi</taxon>
        <taxon>Dikarya</taxon>
        <taxon>Ascomycota</taxon>
        <taxon>Pezizomycotina</taxon>
        <taxon>Dothideomycetes</taxon>
        <taxon>Dothideomycetidae</taxon>
        <taxon>Dothideales</taxon>
        <taxon>Saccotheciaceae</taxon>
        <taxon>Aureobasidium</taxon>
    </lineage>
</organism>
<evidence type="ECO:0000313" key="2">
    <source>
        <dbReference type="Proteomes" id="UP000779574"/>
    </source>
</evidence>
<dbReference type="EMBL" id="JAHFXF010000214">
    <property type="protein sequence ID" value="KAG9692847.1"/>
    <property type="molecule type" value="Genomic_DNA"/>
</dbReference>
<feature type="non-terminal residue" evidence="1">
    <location>
        <position position="1"/>
    </location>
</feature>
<name>A0A9P8EMT7_AURME</name>
<accession>A0A9P8EMT7</accession>
<reference evidence="1" key="2">
    <citation type="submission" date="2021-08" db="EMBL/GenBank/DDBJ databases">
        <authorList>
            <person name="Gostincar C."/>
            <person name="Sun X."/>
            <person name="Song Z."/>
            <person name="Gunde-Cimerman N."/>
        </authorList>
    </citation>
    <scope>NUCLEOTIDE SEQUENCE</scope>
    <source>
        <strain evidence="1">EXF-9911</strain>
    </source>
</reference>
<reference evidence="1" key="1">
    <citation type="journal article" date="2021" name="J Fungi (Basel)">
        <title>Virulence traits and population genomics of the black yeast Aureobasidium melanogenum.</title>
        <authorList>
            <person name="Cernosa A."/>
            <person name="Sun X."/>
            <person name="Gostincar C."/>
            <person name="Fang C."/>
            <person name="Gunde-Cimerman N."/>
            <person name="Song Z."/>
        </authorList>
    </citation>
    <scope>NUCLEOTIDE SEQUENCE</scope>
    <source>
        <strain evidence="1">EXF-9911</strain>
    </source>
</reference>
<dbReference type="AlphaFoldDB" id="A0A9P8EMT7"/>
<proteinExistence type="predicted"/>